<evidence type="ECO:0000313" key="1">
    <source>
        <dbReference type="EMBL" id="ACD89676.1"/>
    </source>
</evidence>
<protein>
    <submittedName>
        <fullName evidence="1">Uncharacterized protein</fullName>
    </submittedName>
</protein>
<sequence length="157" mass="18039">MTLPVSLQAVIDEMDTFGDDFHPYINQQTGELVTLSREDIDAVEEGFDFADYPEWQQEILQKTVEVLDSEAYAPLPGKFDIHEYAIMQRFCFAVEDAGLRRELQDQIHGAGAFRRFKNTLTRHNMLDTWFACRQAAFAEIAIAWLDEHNIAYVCDVG</sequence>
<proteinExistence type="predicted"/>
<dbReference type="RefSeq" id="WP_012465557.1">
    <property type="nucleotide sequence ID" value="NC_010803.1"/>
</dbReference>
<dbReference type="Pfam" id="PF03682">
    <property type="entry name" value="UPF0158"/>
    <property type="match status" value="1"/>
</dbReference>
<dbReference type="OrthoDB" id="48384at2"/>
<reference evidence="1 2" key="1">
    <citation type="submission" date="2008-05" db="EMBL/GenBank/DDBJ databases">
        <title>Complete sequence of Chlorobium limicola DSM 245.</title>
        <authorList>
            <consortium name="US DOE Joint Genome Institute"/>
            <person name="Lucas S."/>
            <person name="Copeland A."/>
            <person name="Lapidus A."/>
            <person name="Glavina del Rio T."/>
            <person name="Dalin E."/>
            <person name="Tice H."/>
            <person name="Bruce D."/>
            <person name="Goodwin L."/>
            <person name="Pitluck S."/>
            <person name="Schmutz J."/>
            <person name="Larimer F."/>
            <person name="Land M."/>
            <person name="Hauser L."/>
            <person name="Kyrpides N."/>
            <person name="Ovchinnikova G."/>
            <person name="Zhao F."/>
            <person name="Li T."/>
            <person name="Liu Z."/>
            <person name="Overmann J."/>
            <person name="Bryant D.A."/>
            <person name="Richardson P."/>
        </authorList>
    </citation>
    <scope>NUCLEOTIDE SEQUENCE [LARGE SCALE GENOMIC DNA]</scope>
    <source>
        <strain evidence="2">DSM 245 / NBRC 103803 / 6330</strain>
    </source>
</reference>
<dbReference type="HOGENOM" id="CLU_137359_1_0_10"/>
<gene>
    <name evidence="1" type="ordered locus">Clim_0587</name>
</gene>
<dbReference type="InterPro" id="IPR005361">
    <property type="entry name" value="UPF0158"/>
</dbReference>
<dbReference type="Proteomes" id="UP000008841">
    <property type="component" value="Chromosome"/>
</dbReference>
<organism evidence="1 2">
    <name type="scientific">Chlorobium limicola (strain DSM 245 / NBRC 103803 / 6330)</name>
    <dbReference type="NCBI Taxonomy" id="290315"/>
    <lineage>
        <taxon>Bacteria</taxon>
        <taxon>Pseudomonadati</taxon>
        <taxon>Chlorobiota</taxon>
        <taxon>Chlorobiia</taxon>
        <taxon>Chlorobiales</taxon>
        <taxon>Chlorobiaceae</taxon>
        <taxon>Chlorobium/Pelodictyon group</taxon>
        <taxon>Chlorobium</taxon>
    </lineage>
</organism>
<accession>B3EGZ6</accession>
<dbReference type="STRING" id="290315.Clim_0587"/>
<evidence type="ECO:0000313" key="2">
    <source>
        <dbReference type="Proteomes" id="UP000008841"/>
    </source>
</evidence>
<dbReference type="AlphaFoldDB" id="B3EGZ6"/>
<name>B3EGZ6_CHLL2</name>
<dbReference type="EMBL" id="CP001097">
    <property type="protein sequence ID" value="ACD89676.1"/>
    <property type="molecule type" value="Genomic_DNA"/>
</dbReference>
<dbReference type="KEGG" id="cli:Clim_0587"/>
<dbReference type="eggNOG" id="ENOG5033017">
    <property type="taxonomic scope" value="Bacteria"/>
</dbReference>